<organism evidence="6 7">
    <name type="scientific">Streptomyces durbertensis</name>
    <dbReference type="NCBI Taxonomy" id="2448886"/>
    <lineage>
        <taxon>Bacteria</taxon>
        <taxon>Bacillati</taxon>
        <taxon>Actinomycetota</taxon>
        <taxon>Actinomycetes</taxon>
        <taxon>Kitasatosporales</taxon>
        <taxon>Streptomycetaceae</taxon>
        <taxon>Streptomyces</taxon>
    </lineage>
</organism>
<dbReference type="InterPro" id="IPR001647">
    <property type="entry name" value="HTH_TetR"/>
</dbReference>
<dbReference type="EMBL" id="WMLF01000520">
    <property type="protein sequence ID" value="MBB1246530.1"/>
    <property type="molecule type" value="Genomic_DNA"/>
</dbReference>
<dbReference type="PANTHER" id="PTHR47506">
    <property type="entry name" value="TRANSCRIPTIONAL REGULATORY PROTEIN"/>
    <property type="match status" value="1"/>
</dbReference>
<keyword evidence="7" id="KW-1185">Reference proteome</keyword>
<dbReference type="InterPro" id="IPR036271">
    <property type="entry name" value="Tet_transcr_reg_TetR-rel_C_sf"/>
</dbReference>
<reference evidence="7" key="1">
    <citation type="journal article" date="2020" name="Syst. Appl. Microbiol.">
        <title>Streptomyces alkaliterrae sp. nov., isolated from an alkaline soil, and emended descriptions of Streptomyces alkaliphilus, Streptomyces calidiresistens and Streptomyces durbertensis.</title>
        <authorList>
            <person name="Swiecimska M."/>
            <person name="Golinska P."/>
            <person name="Nouioui I."/>
            <person name="Wypij M."/>
            <person name="Rai M."/>
            <person name="Sangal V."/>
            <person name="Goodfellow M."/>
        </authorList>
    </citation>
    <scope>NUCLEOTIDE SEQUENCE [LARGE SCALE GENOMIC DNA]</scope>
    <source>
        <strain evidence="7">DSM 104538</strain>
    </source>
</reference>
<keyword evidence="1" id="KW-0805">Transcription regulation</keyword>
<evidence type="ECO:0000256" key="2">
    <source>
        <dbReference type="ARBA" id="ARBA00023125"/>
    </source>
</evidence>
<feature type="domain" description="HTH tetR-type" evidence="5">
    <location>
        <begin position="5"/>
        <end position="65"/>
    </location>
</feature>
<dbReference type="PRINTS" id="PR00455">
    <property type="entry name" value="HTHTETR"/>
</dbReference>
<sequence>MGRTSTARERLLAATDDLMRHRGYSSLGVAEICARAEVRKGSFYHFFDSKQALTLEVVDGYWAAQREQWRAALTGDEPALDRLCRLLEGMADVQRDTRAESGAVAGCLLGNLALELSTQEPEVRAR</sequence>
<dbReference type="RefSeq" id="WP_182857780.1">
    <property type="nucleotide sequence ID" value="NZ_WMLF01000520.1"/>
</dbReference>
<protein>
    <submittedName>
        <fullName evidence="6">TetR/AcrR family transcriptional regulator</fullName>
    </submittedName>
</protein>
<dbReference type="PROSITE" id="PS50977">
    <property type="entry name" value="HTH_TETR_2"/>
    <property type="match status" value="1"/>
</dbReference>
<feature type="DNA-binding region" description="H-T-H motif" evidence="4">
    <location>
        <begin position="28"/>
        <end position="47"/>
    </location>
</feature>
<feature type="non-terminal residue" evidence="6">
    <location>
        <position position="126"/>
    </location>
</feature>
<evidence type="ECO:0000313" key="6">
    <source>
        <dbReference type="EMBL" id="MBB1246530.1"/>
    </source>
</evidence>
<evidence type="ECO:0000256" key="1">
    <source>
        <dbReference type="ARBA" id="ARBA00023015"/>
    </source>
</evidence>
<gene>
    <name evidence="6" type="ORF">GL263_23695</name>
</gene>
<dbReference type="Proteomes" id="UP000766698">
    <property type="component" value="Unassembled WGS sequence"/>
</dbReference>
<evidence type="ECO:0000256" key="3">
    <source>
        <dbReference type="ARBA" id="ARBA00023163"/>
    </source>
</evidence>
<evidence type="ECO:0000313" key="7">
    <source>
        <dbReference type="Proteomes" id="UP000766698"/>
    </source>
</evidence>
<name>A0ABR6EMG9_9ACTN</name>
<dbReference type="Gene3D" id="1.10.357.10">
    <property type="entry name" value="Tetracycline Repressor, domain 2"/>
    <property type="match status" value="1"/>
</dbReference>
<keyword evidence="2 4" id="KW-0238">DNA-binding</keyword>
<dbReference type="Pfam" id="PF00440">
    <property type="entry name" value="TetR_N"/>
    <property type="match status" value="1"/>
</dbReference>
<dbReference type="SUPFAM" id="SSF48498">
    <property type="entry name" value="Tetracyclin repressor-like, C-terminal domain"/>
    <property type="match status" value="1"/>
</dbReference>
<dbReference type="InterPro" id="IPR009057">
    <property type="entry name" value="Homeodomain-like_sf"/>
</dbReference>
<dbReference type="SUPFAM" id="SSF46689">
    <property type="entry name" value="Homeodomain-like"/>
    <property type="match status" value="1"/>
</dbReference>
<accession>A0ABR6EMG9</accession>
<proteinExistence type="predicted"/>
<dbReference type="PANTHER" id="PTHR47506:SF1">
    <property type="entry name" value="HTH-TYPE TRANSCRIPTIONAL REGULATOR YJDC"/>
    <property type="match status" value="1"/>
</dbReference>
<comment type="caution">
    <text evidence="6">The sequence shown here is derived from an EMBL/GenBank/DDBJ whole genome shotgun (WGS) entry which is preliminary data.</text>
</comment>
<evidence type="ECO:0000259" key="5">
    <source>
        <dbReference type="PROSITE" id="PS50977"/>
    </source>
</evidence>
<keyword evidence="3" id="KW-0804">Transcription</keyword>
<evidence type="ECO:0000256" key="4">
    <source>
        <dbReference type="PROSITE-ProRule" id="PRU00335"/>
    </source>
</evidence>